<reference evidence="3" key="1">
    <citation type="submission" date="2020-11" db="EMBL/GenBank/DDBJ databases">
        <title>Chlorella ohadii genome sequencing and assembly.</title>
        <authorList>
            <person name="Murik O."/>
            <person name="Treves H."/>
            <person name="Kedem I."/>
            <person name="Shotland Y."/>
            <person name="Kaplan A."/>
        </authorList>
    </citation>
    <scope>NUCLEOTIDE SEQUENCE</scope>
    <source>
        <strain evidence="3">1</strain>
    </source>
</reference>
<evidence type="ECO:0000256" key="1">
    <source>
        <dbReference type="SAM" id="MobiDB-lite"/>
    </source>
</evidence>
<protein>
    <recommendedName>
        <fullName evidence="2">DUF913 domain-containing protein</fullName>
    </recommendedName>
</protein>
<feature type="region of interest" description="Disordered" evidence="1">
    <location>
        <begin position="1"/>
        <end position="97"/>
    </location>
</feature>
<feature type="compositionally biased region" description="Acidic residues" evidence="1">
    <location>
        <begin position="80"/>
        <end position="96"/>
    </location>
</feature>
<evidence type="ECO:0000313" key="3">
    <source>
        <dbReference type="EMBL" id="KAI7840918.1"/>
    </source>
</evidence>
<organism evidence="3 4">
    <name type="scientific">Chlorella ohadii</name>
    <dbReference type="NCBI Taxonomy" id="2649997"/>
    <lineage>
        <taxon>Eukaryota</taxon>
        <taxon>Viridiplantae</taxon>
        <taxon>Chlorophyta</taxon>
        <taxon>core chlorophytes</taxon>
        <taxon>Trebouxiophyceae</taxon>
        <taxon>Chlorellales</taxon>
        <taxon>Chlorellaceae</taxon>
        <taxon>Chlorella clade</taxon>
        <taxon>Chlorella</taxon>
    </lineage>
</organism>
<keyword evidence="4" id="KW-1185">Reference proteome</keyword>
<dbReference type="Proteomes" id="UP001205105">
    <property type="component" value="Unassembled WGS sequence"/>
</dbReference>
<feature type="domain" description="DUF913" evidence="2">
    <location>
        <begin position="47"/>
        <end position="144"/>
    </location>
</feature>
<dbReference type="AlphaFoldDB" id="A0AAD5H4T0"/>
<dbReference type="Pfam" id="PF06025">
    <property type="entry name" value="DUF913"/>
    <property type="match status" value="1"/>
</dbReference>
<dbReference type="EMBL" id="JADXDR010000069">
    <property type="protein sequence ID" value="KAI7840918.1"/>
    <property type="molecule type" value="Genomic_DNA"/>
</dbReference>
<dbReference type="InterPro" id="IPR010314">
    <property type="entry name" value="E3_Ub_ligase_DUF913"/>
</dbReference>
<evidence type="ECO:0000313" key="4">
    <source>
        <dbReference type="Proteomes" id="UP001205105"/>
    </source>
</evidence>
<evidence type="ECO:0000259" key="2">
    <source>
        <dbReference type="Pfam" id="PF06025"/>
    </source>
</evidence>
<sequence length="239" mass="24799">METDGAARPASDAMEVESQPGAAPQQAQQAQQDAAMPAAEAALAEGDAAASAPAAGEAAGAAAAGQAEQPAAVEVGAAAEEQEEEEEEAVPEDPEAEGYLVECVTYTARMLETMLTSAETAKLFVERGGVELLLTLYRLPRLPPTFGSTNASHSLLVSFRVFTGQHTSAQLPHIFGQLRAALLRQLEAALEAAKQVGGACVPLLPAEQVGGSRCLAALDFLPALWYLSVVFWPLTLLGS</sequence>
<gene>
    <name evidence="3" type="ORF">COHA_005350</name>
</gene>
<comment type="caution">
    <text evidence="3">The sequence shown here is derived from an EMBL/GenBank/DDBJ whole genome shotgun (WGS) entry which is preliminary data.</text>
</comment>
<accession>A0AAD5H4T0</accession>
<feature type="compositionally biased region" description="Low complexity" evidence="1">
    <location>
        <begin position="17"/>
        <end position="79"/>
    </location>
</feature>
<name>A0AAD5H4T0_9CHLO</name>
<proteinExistence type="predicted"/>